<dbReference type="NCBIfam" id="TIGR02532">
    <property type="entry name" value="IV_pilin_GFxxxE"/>
    <property type="match status" value="1"/>
</dbReference>
<dbReference type="KEGG" id="rsn:RSPO_c02644"/>
<evidence type="ECO:0000313" key="15">
    <source>
        <dbReference type="Proteomes" id="UP000007953"/>
    </source>
</evidence>
<sequence>MERIQDVFGRHADQHQLPDLSRGLPGQRERGPVCRTAGTAAQQRQGRSDLRHAGLSKHGGKAQHPLWEVHPRVADYDRMLVTIMRSDNLPLRRLPARGFTLLELMVTIAVISIMLTLVAPSFSDFLRKQRMLSAADSITSAIGQARTRALAQNAYVTVAPINGDWANGWQVFSEGQNPNGIYDPSNDTLLSQYDALTNGLKVTYNSTAYVGGAGNASGNYLIYSPNGYTASKLKQPQVTAAFNVAYQDGNGPSRIVIINALGRARTCDPNDATTKTSGTCLTSLSQ</sequence>
<evidence type="ECO:0000313" key="14">
    <source>
        <dbReference type="EMBL" id="AEG69937.1"/>
    </source>
</evidence>
<evidence type="ECO:0000256" key="3">
    <source>
        <dbReference type="ARBA" id="ARBA00022475"/>
    </source>
</evidence>
<feature type="domain" description="General secretion pathway GspH" evidence="13">
    <location>
        <begin position="134"/>
        <end position="262"/>
    </location>
</feature>
<dbReference type="eggNOG" id="COG4970">
    <property type="taxonomic scope" value="Bacteria"/>
</dbReference>
<evidence type="ECO:0000256" key="10">
    <source>
        <dbReference type="ARBA" id="ARBA00030775"/>
    </source>
</evidence>
<evidence type="ECO:0000256" key="12">
    <source>
        <dbReference type="SAM" id="Phobius"/>
    </source>
</evidence>
<dbReference type="Pfam" id="PF12019">
    <property type="entry name" value="GspH"/>
    <property type="match status" value="1"/>
</dbReference>
<gene>
    <name evidence="14" type="ordered locus">RSPO_c02644</name>
</gene>
<protein>
    <recommendedName>
        <fullName evidence="2">Type II secretion system protein H</fullName>
    </recommendedName>
    <alternativeName>
        <fullName evidence="10">General secretion pathway protein H</fullName>
    </alternativeName>
</protein>
<dbReference type="GO" id="GO:0015627">
    <property type="term" value="C:type II protein secretion system complex"/>
    <property type="evidence" value="ECO:0007669"/>
    <property type="project" value="InterPro"/>
</dbReference>
<dbReference type="InterPro" id="IPR022346">
    <property type="entry name" value="T2SS_GspH"/>
</dbReference>
<name>F6G4Y2_RALS8</name>
<organism evidence="14 15">
    <name type="scientific">Ralstonia solanacearum (strain Po82)</name>
    <dbReference type="NCBI Taxonomy" id="1031711"/>
    <lineage>
        <taxon>Bacteria</taxon>
        <taxon>Pseudomonadati</taxon>
        <taxon>Pseudomonadota</taxon>
        <taxon>Betaproteobacteria</taxon>
        <taxon>Burkholderiales</taxon>
        <taxon>Burkholderiaceae</taxon>
        <taxon>Ralstonia</taxon>
        <taxon>Ralstonia solanacearum species complex</taxon>
    </lineage>
</organism>
<evidence type="ECO:0000256" key="6">
    <source>
        <dbReference type="ARBA" id="ARBA00022692"/>
    </source>
</evidence>
<dbReference type="InterPro" id="IPR045584">
    <property type="entry name" value="Pilin-like"/>
</dbReference>
<evidence type="ECO:0000256" key="9">
    <source>
        <dbReference type="ARBA" id="ARBA00025772"/>
    </source>
</evidence>
<evidence type="ECO:0000256" key="11">
    <source>
        <dbReference type="SAM" id="MobiDB-lite"/>
    </source>
</evidence>
<evidence type="ECO:0000259" key="13">
    <source>
        <dbReference type="Pfam" id="PF12019"/>
    </source>
</evidence>
<dbReference type="Gene3D" id="3.55.40.10">
    <property type="entry name" value="minor pseudopilin epsh domain"/>
    <property type="match status" value="1"/>
</dbReference>
<keyword evidence="3" id="KW-1003">Cell membrane</keyword>
<comment type="subcellular location">
    <subcellularLocation>
        <location evidence="1">Cell inner membrane</location>
        <topology evidence="1">Single-pass membrane protein</topology>
    </subcellularLocation>
</comment>
<dbReference type="Pfam" id="PF07963">
    <property type="entry name" value="N_methyl"/>
    <property type="match status" value="1"/>
</dbReference>
<evidence type="ECO:0000256" key="7">
    <source>
        <dbReference type="ARBA" id="ARBA00022989"/>
    </source>
</evidence>
<feature type="compositionally biased region" description="Basic and acidic residues" evidence="11">
    <location>
        <begin position="1"/>
        <end position="16"/>
    </location>
</feature>
<reference evidence="14 15" key="1">
    <citation type="journal article" date="2011" name="J. Bacteriol.">
        <title>Complete genome sequence of the plant pathogen Ralstonia solanacearum strain Po82.</title>
        <authorList>
            <person name="Xu J."/>
            <person name="Zheng H.J."/>
            <person name="Liu L."/>
            <person name="Pan Z.C."/>
            <person name="Prior P."/>
            <person name="Tang B."/>
            <person name="Xu J.S."/>
            <person name="Zhang H."/>
            <person name="Tian Q."/>
            <person name="Zhang L.Q."/>
            <person name="Feng J."/>
        </authorList>
    </citation>
    <scope>NUCLEOTIDE SEQUENCE [LARGE SCALE GENOMIC DNA]</scope>
    <source>
        <strain evidence="14 15">Po82</strain>
    </source>
</reference>
<dbReference type="GO" id="GO:0015628">
    <property type="term" value="P:protein secretion by the type II secretion system"/>
    <property type="evidence" value="ECO:0007669"/>
    <property type="project" value="InterPro"/>
</dbReference>
<dbReference type="Proteomes" id="UP000007953">
    <property type="component" value="Chromosome"/>
</dbReference>
<keyword evidence="5" id="KW-0997">Cell inner membrane</keyword>
<proteinExistence type="inferred from homology"/>
<dbReference type="EMBL" id="CP002819">
    <property type="protein sequence ID" value="AEG69937.1"/>
    <property type="molecule type" value="Genomic_DNA"/>
</dbReference>
<dbReference type="GO" id="GO:0005886">
    <property type="term" value="C:plasma membrane"/>
    <property type="evidence" value="ECO:0007669"/>
    <property type="project" value="UniProtKB-SubCell"/>
</dbReference>
<dbReference type="InterPro" id="IPR012902">
    <property type="entry name" value="N_methyl_site"/>
</dbReference>
<evidence type="ECO:0000256" key="5">
    <source>
        <dbReference type="ARBA" id="ARBA00022519"/>
    </source>
</evidence>
<dbReference type="PATRIC" id="fig|1031711.3.peg.2584"/>
<evidence type="ECO:0000256" key="1">
    <source>
        <dbReference type="ARBA" id="ARBA00004377"/>
    </source>
</evidence>
<evidence type="ECO:0000256" key="8">
    <source>
        <dbReference type="ARBA" id="ARBA00023136"/>
    </source>
</evidence>
<dbReference type="SUPFAM" id="SSF54523">
    <property type="entry name" value="Pili subunits"/>
    <property type="match status" value="1"/>
</dbReference>
<accession>F6G4Y2</accession>
<dbReference type="AlphaFoldDB" id="F6G4Y2"/>
<dbReference type="HOGENOM" id="CLU_084761_1_3_4"/>
<keyword evidence="8 12" id="KW-0472">Membrane</keyword>
<comment type="similarity">
    <text evidence="9">Belongs to the GSP H family.</text>
</comment>
<keyword evidence="4" id="KW-0488">Methylation</keyword>
<keyword evidence="7 12" id="KW-1133">Transmembrane helix</keyword>
<evidence type="ECO:0000256" key="2">
    <source>
        <dbReference type="ARBA" id="ARBA00021549"/>
    </source>
</evidence>
<feature type="transmembrane region" description="Helical" evidence="12">
    <location>
        <begin position="101"/>
        <end position="122"/>
    </location>
</feature>
<dbReference type="PROSITE" id="PS00409">
    <property type="entry name" value="PROKAR_NTER_METHYL"/>
    <property type="match status" value="1"/>
</dbReference>
<evidence type="ECO:0000256" key="4">
    <source>
        <dbReference type="ARBA" id="ARBA00022481"/>
    </source>
</evidence>
<feature type="region of interest" description="Disordered" evidence="11">
    <location>
        <begin position="1"/>
        <end position="61"/>
    </location>
</feature>
<keyword evidence="6 12" id="KW-0812">Transmembrane</keyword>